<dbReference type="RefSeq" id="WP_015324987.1">
    <property type="nucleotide sequence ID" value="NC_019977.1"/>
</dbReference>
<dbReference type="Pfam" id="PF00004">
    <property type="entry name" value="AAA"/>
    <property type="match status" value="2"/>
</dbReference>
<evidence type="ECO:0000256" key="2">
    <source>
        <dbReference type="ARBA" id="ARBA00022840"/>
    </source>
</evidence>
<dbReference type="Gene3D" id="3.40.50.300">
    <property type="entry name" value="P-loop containing nucleotide triphosphate hydrolases"/>
    <property type="match status" value="2"/>
</dbReference>
<accession>L0KWL7</accession>
<dbReference type="PANTHER" id="PTHR23077:SF27">
    <property type="entry name" value="ATPASE FAMILY GENE 2 PROTEIN HOMOLOG A"/>
    <property type="match status" value="1"/>
</dbReference>
<dbReference type="STRING" id="867904.Metho_1628"/>
<dbReference type="GO" id="GO:0016887">
    <property type="term" value="F:ATP hydrolysis activity"/>
    <property type="evidence" value="ECO:0007669"/>
    <property type="project" value="InterPro"/>
</dbReference>
<protein>
    <submittedName>
        <fullName evidence="4">AAA+ family ATPase</fullName>
    </submittedName>
</protein>
<keyword evidence="1" id="KW-0547">Nucleotide-binding</keyword>
<dbReference type="OrthoDB" id="147168at2157"/>
<name>L0KWL7_METHD</name>
<dbReference type="InterPro" id="IPR050168">
    <property type="entry name" value="AAA_ATPase_domain"/>
</dbReference>
<reference evidence="5" key="1">
    <citation type="submission" date="2012-02" db="EMBL/GenBank/DDBJ databases">
        <title>Complete sequence of chromosome of Methanomethylovorans hollandica DSM 15978.</title>
        <authorList>
            <person name="Lucas S."/>
            <person name="Copeland A."/>
            <person name="Lapidus A."/>
            <person name="Glavina del Rio T."/>
            <person name="Dalin E."/>
            <person name="Tice H."/>
            <person name="Bruce D."/>
            <person name="Goodwin L."/>
            <person name="Pitluck S."/>
            <person name="Peters L."/>
            <person name="Mikhailova N."/>
            <person name="Held B."/>
            <person name="Kyrpides N."/>
            <person name="Mavromatis K."/>
            <person name="Ivanova N."/>
            <person name="Brettin T."/>
            <person name="Detter J.C."/>
            <person name="Han C."/>
            <person name="Larimer F."/>
            <person name="Land M."/>
            <person name="Hauser L."/>
            <person name="Markowitz V."/>
            <person name="Cheng J.-F."/>
            <person name="Hugenholtz P."/>
            <person name="Woyke T."/>
            <person name="Wu D."/>
            <person name="Spring S."/>
            <person name="Schroeder M."/>
            <person name="Brambilla E."/>
            <person name="Klenk H.-P."/>
            <person name="Eisen J.A."/>
        </authorList>
    </citation>
    <scope>NUCLEOTIDE SEQUENCE [LARGE SCALE GENOMIC DNA]</scope>
    <source>
        <strain evidence="5">DSM 15978 / NBRC 107637 / DMS1</strain>
    </source>
</reference>
<dbReference type="EMBL" id="CP003362">
    <property type="protein sequence ID" value="AGB49822.1"/>
    <property type="molecule type" value="Genomic_DNA"/>
</dbReference>
<proteinExistence type="predicted"/>
<sequence length="741" mass="83477">MIPYTDNLEHLLDELSRIDQVIMTYLETVRADNSEPIEFMGLYISEGEIQNLQKLPVFQGSFKALPDEKRKELEAIRKNINSKMAASLKQGTQLRFHTLVEMFGLDTFETDVLLIGLAPELDLKYEKIYSYLQNDVTRKRPGIDLVMNLLCPTMEAKLRSRTYFSLSSSLLKNKLIHLTGDGQNGQLPLISSFIKVDERIIGFLLGSDQPDRKVRELSHLVNPESSFDDLILPADLKGRLKDMIIWHIQNSSPLKFLFSGVNGSGKTSAAKAACRIAGMDMLVVDTKSLFKDTSSQASETAALILREALLQNSALYLENFDALLEDQGALTFRESETQIRSLIQVLMAFPNWLFIAGTKPLERSEGLKEELMNNGFIHFSFPLPSYPLRKQLWENALEGYNVAFNVDTNILASKFQLTGGRIKDAVLTAHTFAKLKDPSNPVLSMEDLYEGCRLQSNQKISSLAIKIDPHYTWKDIVLPKDTKSQLKEVCGFIRYRGKVYSDWGFEKKLSLGKGLNVLFSGPSGTGKTMAAEIVANVVDLDIYKIDLSNVVSKYIGETEKNLEKIFNEAQSSNAILFFDEADSLFGKRSEVKDAHDRYANIEIAYLLQKMEEHVGTVILASNFRKNIDDAFLRRLHFTIEFPLPDDMSREMIWKGMFPAETPLGDDVDFSFLSKFRFTGGNIKNIALAAAFLAAGSSGIVGMEHLIKATKRELQKIGKLFTEADFGEYSRWIKQSGEKDNV</sequence>
<dbReference type="KEGG" id="mhz:Metho_1628"/>
<dbReference type="GeneID" id="14406141"/>
<dbReference type="PANTHER" id="PTHR23077">
    <property type="entry name" value="AAA-FAMILY ATPASE"/>
    <property type="match status" value="1"/>
</dbReference>
<dbReference type="GO" id="GO:0005524">
    <property type="term" value="F:ATP binding"/>
    <property type="evidence" value="ECO:0007669"/>
    <property type="project" value="UniProtKB-KW"/>
</dbReference>
<dbReference type="Pfam" id="PF22977">
    <property type="entry name" value="WHD"/>
    <property type="match status" value="1"/>
</dbReference>
<dbReference type="InterPro" id="IPR054472">
    <property type="entry name" value="WHD"/>
</dbReference>
<dbReference type="InterPro" id="IPR003593">
    <property type="entry name" value="AAA+_ATPase"/>
</dbReference>
<dbReference type="InterPro" id="IPR003959">
    <property type="entry name" value="ATPase_AAA_core"/>
</dbReference>
<keyword evidence="5" id="KW-1185">Reference proteome</keyword>
<feature type="domain" description="AAA+ ATPase" evidence="3">
    <location>
        <begin position="513"/>
        <end position="645"/>
    </location>
</feature>
<dbReference type="Proteomes" id="UP000010866">
    <property type="component" value="Chromosome"/>
</dbReference>
<gene>
    <name evidence="4" type="ordered locus">Metho_1628</name>
</gene>
<dbReference type="GO" id="GO:0005737">
    <property type="term" value="C:cytoplasm"/>
    <property type="evidence" value="ECO:0007669"/>
    <property type="project" value="TreeGrafter"/>
</dbReference>
<evidence type="ECO:0000256" key="1">
    <source>
        <dbReference type="ARBA" id="ARBA00022741"/>
    </source>
</evidence>
<dbReference type="InterPro" id="IPR027417">
    <property type="entry name" value="P-loop_NTPase"/>
</dbReference>
<dbReference type="SUPFAM" id="SSF52540">
    <property type="entry name" value="P-loop containing nucleoside triphosphate hydrolases"/>
    <property type="match status" value="2"/>
</dbReference>
<dbReference type="SMART" id="SM00382">
    <property type="entry name" value="AAA"/>
    <property type="match status" value="2"/>
</dbReference>
<dbReference type="HOGENOM" id="CLU_016564_0_0_2"/>
<keyword evidence="2" id="KW-0067">ATP-binding</keyword>
<evidence type="ECO:0000259" key="3">
    <source>
        <dbReference type="SMART" id="SM00382"/>
    </source>
</evidence>
<evidence type="ECO:0000313" key="5">
    <source>
        <dbReference type="Proteomes" id="UP000010866"/>
    </source>
</evidence>
<dbReference type="AlphaFoldDB" id="L0KWL7"/>
<feature type="domain" description="AAA+ ATPase" evidence="3">
    <location>
        <begin position="252"/>
        <end position="461"/>
    </location>
</feature>
<dbReference type="CDD" id="cd19481">
    <property type="entry name" value="RecA-like_protease"/>
    <property type="match status" value="1"/>
</dbReference>
<organism evidence="4 5">
    <name type="scientific">Methanomethylovorans hollandica (strain DSM 15978 / NBRC 107637 / DMS1)</name>
    <dbReference type="NCBI Taxonomy" id="867904"/>
    <lineage>
        <taxon>Archaea</taxon>
        <taxon>Methanobacteriati</taxon>
        <taxon>Methanobacteriota</taxon>
        <taxon>Stenosarchaea group</taxon>
        <taxon>Methanomicrobia</taxon>
        <taxon>Methanosarcinales</taxon>
        <taxon>Methanosarcinaceae</taxon>
        <taxon>Methanomethylovorans</taxon>
    </lineage>
</organism>
<evidence type="ECO:0000313" key="4">
    <source>
        <dbReference type="EMBL" id="AGB49822.1"/>
    </source>
</evidence>